<dbReference type="SMART" id="SM00397">
    <property type="entry name" value="t_SNARE"/>
    <property type="match status" value="1"/>
</dbReference>
<evidence type="ECO:0000256" key="16">
    <source>
        <dbReference type="ARBA" id="ARBA00050665"/>
    </source>
</evidence>
<comment type="subunit">
    <text evidence="17">Homohexamer or homoheptamer. Organized in a ring with a central cavity.</text>
</comment>
<dbReference type="PROSITE" id="PS51786">
    <property type="entry name" value="LON_PROTEOLYTIC"/>
    <property type="match status" value="1"/>
</dbReference>
<dbReference type="PROSITE" id="PS01046">
    <property type="entry name" value="LON_SER"/>
    <property type="match status" value="1"/>
</dbReference>
<dbReference type="Pfam" id="PF02190">
    <property type="entry name" value="LON_substr_bdg"/>
    <property type="match status" value="1"/>
</dbReference>
<keyword evidence="4 17" id="KW-0645">Protease</keyword>
<dbReference type="FunFam" id="3.40.50.300:FF:000021">
    <property type="entry name" value="Lon protease homolog"/>
    <property type="match status" value="1"/>
</dbReference>
<dbReference type="CDD" id="cd15853">
    <property type="entry name" value="SNARE_Bet1"/>
    <property type="match status" value="1"/>
</dbReference>
<evidence type="ECO:0000256" key="10">
    <source>
        <dbReference type="ARBA" id="ARBA00022840"/>
    </source>
</evidence>
<dbReference type="Gene3D" id="1.10.8.60">
    <property type="match status" value="1"/>
</dbReference>
<dbReference type="GO" id="GO:0007005">
    <property type="term" value="P:mitochondrion organization"/>
    <property type="evidence" value="ECO:0007669"/>
    <property type="project" value="TreeGrafter"/>
</dbReference>
<protein>
    <recommendedName>
        <fullName evidence="17">Lon protease homolog, mitochondrial</fullName>
        <ecNumber evidence="17">3.4.21.53</ecNumber>
    </recommendedName>
</protein>
<comment type="catalytic activity">
    <reaction evidence="16 17">
        <text>Hydrolysis of proteins in presence of ATP.</text>
        <dbReference type="EC" id="3.4.21.53"/>
    </reaction>
</comment>
<keyword evidence="5 23" id="KW-0812">Transmembrane</keyword>
<evidence type="ECO:0000256" key="23">
    <source>
        <dbReference type="SAM" id="Phobius"/>
    </source>
</evidence>
<dbReference type="FunFam" id="1.20.58.1480:FF:000002">
    <property type="entry name" value="Lon protease homolog, mitochondrial"/>
    <property type="match status" value="1"/>
</dbReference>
<dbReference type="InterPro" id="IPR027065">
    <property type="entry name" value="Lon_Prtase"/>
</dbReference>
<feature type="coiled-coil region" evidence="21">
    <location>
        <begin position="371"/>
        <end position="424"/>
    </location>
</feature>
<feature type="domain" description="Lon proteolytic" evidence="25">
    <location>
        <begin position="1682"/>
        <end position="1879"/>
    </location>
</feature>
<evidence type="ECO:0000256" key="17">
    <source>
        <dbReference type="HAMAP-Rule" id="MF_03120"/>
    </source>
</evidence>
<feature type="region of interest" description="Disordered" evidence="22">
    <location>
        <begin position="976"/>
        <end position="1009"/>
    </location>
</feature>
<evidence type="ECO:0000256" key="18">
    <source>
        <dbReference type="PROSITE-ProRule" id="PRU00339"/>
    </source>
</evidence>
<dbReference type="EC" id="3.4.21.53" evidence="17"/>
<dbReference type="SUPFAM" id="SSF88697">
    <property type="entry name" value="PUA domain-like"/>
    <property type="match status" value="1"/>
</dbReference>
<dbReference type="InterPro" id="IPR003959">
    <property type="entry name" value="ATPase_AAA_core"/>
</dbReference>
<dbReference type="PROSITE" id="PS50005">
    <property type="entry name" value="TPR"/>
    <property type="match status" value="1"/>
</dbReference>
<keyword evidence="27" id="KW-1185">Reference proteome</keyword>
<feature type="active site" evidence="17 19">
    <location>
        <position position="1785"/>
    </location>
</feature>
<keyword evidence="12 17" id="KW-0238">DNA-binding</keyword>
<feature type="active site" evidence="17 19">
    <location>
        <position position="1828"/>
    </location>
</feature>
<dbReference type="InterPro" id="IPR008268">
    <property type="entry name" value="Peptidase_S16_AS"/>
</dbReference>
<dbReference type="InterPro" id="IPR014721">
    <property type="entry name" value="Ribsml_uS5_D2-typ_fold_subgr"/>
</dbReference>
<dbReference type="FunFam" id="1.20.5.5270:FF:000001">
    <property type="entry name" value="Lon protease homolog, mitochondrial"/>
    <property type="match status" value="1"/>
</dbReference>
<dbReference type="GO" id="GO:0004176">
    <property type="term" value="F:ATP-dependent peptidase activity"/>
    <property type="evidence" value="ECO:0007669"/>
    <property type="project" value="UniProtKB-UniRule"/>
</dbReference>
<dbReference type="GO" id="GO:0004252">
    <property type="term" value="F:serine-type endopeptidase activity"/>
    <property type="evidence" value="ECO:0007669"/>
    <property type="project" value="UniProtKB-UniRule"/>
</dbReference>
<name>A0AAF5DGM5_STRER</name>
<dbReference type="Gene3D" id="3.40.50.300">
    <property type="entry name" value="P-loop containing nucleotide triphosphate hydrolases"/>
    <property type="match status" value="1"/>
</dbReference>
<evidence type="ECO:0000256" key="6">
    <source>
        <dbReference type="ARBA" id="ARBA00022741"/>
    </source>
</evidence>
<dbReference type="GO" id="GO:0006515">
    <property type="term" value="P:protein quality control for misfolded or incompletely synthesized proteins"/>
    <property type="evidence" value="ECO:0007669"/>
    <property type="project" value="UniProtKB-UniRule"/>
</dbReference>
<evidence type="ECO:0000256" key="3">
    <source>
        <dbReference type="ARBA" id="ARBA00005245"/>
    </source>
</evidence>
<dbReference type="GO" id="GO:0005787">
    <property type="term" value="C:signal peptidase complex"/>
    <property type="evidence" value="ECO:0007669"/>
    <property type="project" value="InterPro"/>
</dbReference>
<dbReference type="Pfam" id="PF05362">
    <property type="entry name" value="Lon_C"/>
    <property type="match status" value="1"/>
</dbReference>
<dbReference type="GO" id="GO:0016887">
    <property type="term" value="F:ATP hydrolysis activity"/>
    <property type="evidence" value="ECO:0007669"/>
    <property type="project" value="UniProtKB-UniRule"/>
</dbReference>
<evidence type="ECO:0000256" key="14">
    <source>
        <dbReference type="ARBA" id="ARBA00023136"/>
    </source>
</evidence>
<keyword evidence="8" id="KW-0256">Endoplasmic reticulum</keyword>
<keyword evidence="14 23" id="KW-0472">Membrane</keyword>
<sequence length="2105" mass="240359">MINHDLAQGILDFFNELGREFFQCNEVDSLAAVFDCIIPKTIDYVYKTTNTVRVIGNGVFESLFFLLEVLSDDIRFVEIIEFKKAEKGDDLEQLKLLALTLYQLAIIDCNMVSKISESLSPESVGKVVELINFLENPCNWPQDQQWSFILVSKERQSILPSDIDKENFQAPRNSLCQTPMGWRKPVPQSSAFTSKSRTRSMYNFTPSTNFNGSFANSPMMSAVCSPSFEAKREIRKLKSSYNKILRDYEEAEKSNSRMRDAFNTMKKCLSEKVTNLECQLDNKKSECSMLTEQLEQQVVSKSQIDSLQESNKKLLATVASLKSDVARLTEANDESARKYFALEDEVKYKDERINSLEKDLSEKDDYFMGILDNHTNEKNGLEREKQRLQEKLSGLLERNEELTRDRFRLKEELIEERNNAYEQQNVVRNHYQEKTLELKNEIESLVVQNETLLSQNENLKISLLTVEEDHKHLEDELVETKEALYSKEELLKASLHREETLVNLNNRLTSKIKRLETDIETTKKTCQEEVKKYSELIERQNFFTSNDMINEQDEEIKRLRETVACLEEEKDKAMYEIDELKEEVRVLEEEKKSWQMFSSSDKNFFCKIDDNMFNNHPSVFEDSLSNTEGHSICQNDLNFDSESLVMLANSIIEAGGDDTSSYDAEIELEEYTFTTISDGLTRMCRVLKDKFDTSDDDESEYQTADQFLRDSRNSCYGSSCLESIAEESDELTRPRNGGSKSDLFLEQQNNELTESLANKAKALKRITIAISDDVREQNRLLNDMDDDFLKSNSVLGITMKKLGIVSKSGGNKLLLYLVFFALFVFFFSTMDSVIAILPSWMTCFSTHMDFHGQQKAERIYEVIIITSAIIGFFIGFFTQQISNMVISIGVGFALSCIIILPPWPCFRRHPVQWLPNVVPEKKEETDQSEPKDEGINTLLRTNQILFSLKNNTRGYGTHNILKISQATPINQQFRFCSSNKKNDDDDNNDDSNKKPEPLPKNSGKVYDIGSSSQTEVSAPILDWGTPLKTTIPDVWPDVPIIAINRYPLFPGFIKKVDIVKDEKLKELLRRKAALRHPYVGVFVKTNDEDRSEAVESMKDVYHVGSFAQIIEMRDTGSVIELILSAVRKIRLLEKIEDVTEEKTSEGGYKIVNRLNTRRNNKLKKEKDVEESVSEKVVDEEVNTSKNLIYGRTENVIEETVVKTTEIKARMQAIVQTIRDVVQYNPLFGQQINLLLHPSQNVIDNPVYLCDLVSTLVQSAETKDLQSVMEEPNITKRLDYALELAQKEKTVAKLKFDINRDVEKKVQDQHRKYLLHEQLKALKKELGIEKEDKSTIIEKMEERISKLTVPEYAKKVIDEEKTKLGFLDSHSQEFSVCRNYLDWLTSMPWGKTTEESMDIEKATKILNEDHYGMKDVKDRILEFIAVGILKNKITGKILCFHGPPGVGKTSIARSIARSLNREYYRFSVGGLHDVAEIKGHRRTYIGAMPGKIVQALKKVQSENPVILIDEIDKLGGSGYHGDPASALLEMLDPEQNVNFNDHFLDVPLDLSKILFICTANEISRIPGPLKDRMELIEVSGYVAEEKINIANSYLIPNTAKETSISSKLLNIKESALDRMIRHYCRESGVRNLQKHIEKIFRKAAIEIARRPEGVDGDQIIVSDENLEKYVGRPKFTSDRLYDVTPPGVVMGLAWTAMGGSSLYIETVLKRKLPESNSNSSNDKKPTPEGSVEITGHLGDVMKESVRISYTVAKNYLMKIDPNNDFLDKAHLHIHVPEGATPKDGPSAGITITSSFLSLALNKSLRQNVAMTGEISLTGKVLPVGGIKEKIIAAKRAGITNIVIPFENQKDVEDLQDFIKNDVEIKFAKTYDEMVEEINHSDIQALNDLKDEDKEKVEVVDLTIDEQNDLLEERTKKENNMTDSELENLRSEALKEKESGNKLFGEQKFLDAIDKYKMCIEICPLKFTNDHSIFHGNISACYIKLEKWEDAINSIEKALNLDSENLKFIERRAFARKNKKGEALELAIEDYKLLIEKSNDGKAKASYAIKIKEIEALIVERNEKLKTELMDGLKKFGDFCLKPFGLSTNNFELKQNEEGGYSINMKQ</sequence>
<evidence type="ECO:0000256" key="1">
    <source>
        <dbReference type="ARBA" id="ARBA00004305"/>
    </source>
</evidence>
<dbReference type="InterPro" id="IPR003593">
    <property type="entry name" value="AAA+_ATPase"/>
</dbReference>
<evidence type="ECO:0000259" key="24">
    <source>
        <dbReference type="PROSITE" id="PS50192"/>
    </source>
</evidence>
<feature type="binding site" evidence="17">
    <location>
        <begin position="1441"/>
        <end position="1448"/>
    </location>
    <ligand>
        <name>ATP</name>
        <dbReference type="ChEBI" id="CHEBI:30616"/>
    </ligand>
</feature>
<keyword evidence="11 23" id="KW-1133">Transmembrane helix</keyword>
<comment type="function">
    <text evidence="17">ATP-dependent serine protease that mediates the selective degradation of misfolded, unassembled or oxidatively damaged polypeptides as well as certain short-lived regulatory proteins in the mitochondrial matrix. May also have a chaperone function in the assembly of inner membrane protein complexes. Participates in the regulation of mitochondrial gene expression and in the maintenance of the integrity of the mitochondrial genome. Binds to mitochondrial DNA in a site-specific manner.</text>
</comment>
<proteinExistence type="inferred from homology"/>
<feature type="transmembrane region" description="Helical" evidence="23">
    <location>
        <begin position="813"/>
        <end position="838"/>
    </location>
</feature>
<comment type="similarity">
    <text evidence="3">Belongs to the SPCS1 family.</text>
</comment>
<dbReference type="FunFam" id="3.30.230.10:FF:000015">
    <property type="entry name" value="Lon protease homolog, mitochondrial"/>
    <property type="match status" value="1"/>
</dbReference>
<dbReference type="InterPro" id="IPR020568">
    <property type="entry name" value="Ribosomal_Su5_D2-typ_SF"/>
</dbReference>
<accession>A0AAF5DGM5</accession>
<dbReference type="Gene3D" id="2.30.130.40">
    <property type="entry name" value="LON domain-like"/>
    <property type="match status" value="1"/>
</dbReference>
<evidence type="ECO:0000256" key="9">
    <source>
        <dbReference type="ARBA" id="ARBA00022825"/>
    </source>
</evidence>
<dbReference type="FunFam" id="2.30.130.40:FF:000021">
    <property type="entry name" value="Lon protease homolog, mitochondrial"/>
    <property type="match status" value="1"/>
</dbReference>
<dbReference type="InterPro" id="IPR011990">
    <property type="entry name" value="TPR-like_helical_dom_sf"/>
</dbReference>
<dbReference type="InterPro" id="IPR027503">
    <property type="entry name" value="Lonm_euk"/>
</dbReference>
<dbReference type="InterPro" id="IPR019734">
    <property type="entry name" value="TPR_rpt"/>
</dbReference>
<reference evidence="28" key="1">
    <citation type="submission" date="2024-02" db="UniProtKB">
        <authorList>
            <consortium name="WormBaseParasite"/>
        </authorList>
    </citation>
    <scope>IDENTIFICATION</scope>
</reference>
<dbReference type="InterPro" id="IPR015947">
    <property type="entry name" value="PUA-like_sf"/>
</dbReference>
<evidence type="ECO:0000256" key="20">
    <source>
        <dbReference type="RuleBase" id="RU000591"/>
    </source>
</evidence>
<feature type="domain" description="Lon N-terminal" evidence="26">
    <location>
        <begin position="1038"/>
        <end position="1288"/>
    </location>
</feature>
<dbReference type="Gene3D" id="1.20.5.5270">
    <property type="match status" value="1"/>
</dbReference>
<dbReference type="GO" id="GO:0070407">
    <property type="term" value="P:oxidation-dependent protein catabolic process"/>
    <property type="evidence" value="ECO:0007669"/>
    <property type="project" value="UniProtKB-UniRule"/>
</dbReference>
<dbReference type="SUPFAM" id="SSF58038">
    <property type="entry name" value="SNARE fusion complex"/>
    <property type="match status" value="1"/>
</dbReference>
<evidence type="ECO:0000256" key="4">
    <source>
        <dbReference type="ARBA" id="ARBA00022670"/>
    </source>
</evidence>
<keyword evidence="18" id="KW-0802">TPR repeat</keyword>
<organism evidence="27 28">
    <name type="scientific">Strongyloides stercoralis</name>
    <name type="common">Threadworm</name>
    <dbReference type="NCBI Taxonomy" id="6248"/>
    <lineage>
        <taxon>Eukaryota</taxon>
        <taxon>Metazoa</taxon>
        <taxon>Ecdysozoa</taxon>
        <taxon>Nematoda</taxon>
        <taxon>Chromadorea</taxon>
        <taxon>Rhabditida</taxon>
        <taxon>Tylenchina</taxon>
        <taxon>Panagrolaimomorpha</taxon>
        <taxon>Strongyloidoidea</taxon>
        <taxon>Strongyloididae</taxon>
        <taxon>Strongyloides</taxon>
    </lineage>
</organism>
<dbReference type="GO" id="GO:0003697">
    <property type="term" value="F:single-stranded DNA binding"/>
    <property type="evidence" value="ECO:0007669"/>
    <property type="project" value="TreeGrafter"/>
</dbReference>
<evidence type="ECO:0000259" key="25">
    <source>
        <dbReference type="PROSITE" id="PS51786"/>
    </source>
</evidence>
<feature type="domain" description="T-SNARE coiled-coil homology" evidence="24">
    <location>
        <begin position="743"/>
        <end position="805"/>
    </location>
</feature>
<evidence type="ECO:0000256" key="2">
    <source>
        <dbReference type="ARBA" id="ARBA00004477"/>
    </source>
</evidence>
<evidence type="ECO:0000256" key="8">
    <source>
        <dbReference type="ARBA" id="ARBA00022824"/>
    </source>
</evidence>
<dbReference type="InterPro" id="IPR004815">
    <property type="entry name" value="Lon_bac/euk-typ"/>
</dbReference>
<evidence type="ECO:0000256" key="19">
    <source>
        <dbReference type="PROSITE-ProRule" id="PRU01122"/>
    </source>
</evidence>
<dbReference type="SMART" id="SM00382">
    <property type="entry name" value="AAA"/>
    <property type="match status" value="1"/>
</dbReference>
<dbReference type="Gene3D" id="3.30.230.10">
    <property type="match status" value="1"/>
</dbReference>
<dbReference type="InterPro" id="IPR008269">
    <property type="entry name" value="Lon_proteolytic"/>
</dbReference>
<keyword evidence="10 17" id="KW-0067">ATP-binding</keyword>
<dbReference type="GO" id="GO:0005524">
    <property type="term" value="F:ATP binding"/>
    <property type="evidence" value="ECO:0007669"/>
    <property type="project" value="UniProtKB-UniRule"/>
</dbReference>
<feature type="transmembrane region" description="Helical" evidence="23">
    <location>
        <begin position="859"/>
        <end position="878"/>
    </location>
</feature>
<dbReference type="GO" id="GO:0006465">
    <property type="term" value="P:signal peptide processing"/>
    <property type="evidence" value="ECO:0007669"/>
    <property type="project" value="InterPro"/>
</dbReference>
<comment type="similarity">
    <text evidence="17 19 20">Belongs to the peptidase S16 family.</text>
</comment>
<dbReference type="PROSITE" id="PS51787">
    <property type="entry name" value="LON_N"/>
    <property type="match status" value="1"/>
</dbReference>
<dbReference type="WBParaSite" id="TCONS_00012127.p1">
    <property type="protein sequence ID" value="TCONS_00012127.p1"/>
    <property type="gene ID" value="XLOC_007509"/>
</dbReference>
<evidence type="ECO:0000256" key="13">
    <source>
        <dbReference type="ARBA" id="ARBA00023128"/>
    </source>
</evidence>
<evidence type="ECO:0000313" key="28">
    <source>
        <dbReference type="WBParaSite" id="TCONS_00012127.p1"/>
    </source>
</evidence>
<evidence type="ECO:0000313" key="27">
    <source>
        <dbReference type="Proteomes" id="UP000035681"/>
    </source>
</evidence>
<dbReference type="InterPro" id="IPR003111">
    <property type="entry name" value="Lon_prtase_N"/>
</dbReference>
<dbReference type="PANTHER" id="PTHR43718">
    <property type="entry name" value="LON PROTEASE"/>
    <property type="match status" value="1"/>
</dbReference>
<dbReference type="Pfam" id="PF06645">
    <property type="entry name" value="SPC12"/>
    <property type="match status" value="1"/>
</dbReference>
<evidence type="ECO:0000256" key="21">
    <source>
        <dbReference type="SAM" id="Coils"/>
    </source>
</evidence>
<keyword evidence="21" id="KW-0175">Coiled coil</keyword>
<dbReference type="GO" id="GO:0034599">
    <property type="term" value="P:cellular response to oxidative stress"/>
    <property type="evidence" value="ECO:0007669"/>
    <property type="project" value="UniProtKB-UniRule"/>
</dbReference>
<feature type="coiled-coil region" evidence="21">
    <location>
        <begin position="456"/>
        <end position="597"/>
    </location>
</feature>
<dbReference type="PRINTS" id="PR00830">
    <property type="entry name" value="ENDOLAPTASE"/>
</dbReference>
<dbReference type="InterPro" id="IPR009542">
    <property type="entry name" value="Spc1/SPCS1"/>
</dbReference>
<dbReference type="Pfam" id="PF00004">
    <property type="entry name" value="AAA"/>
    <property type="match status" value="1"/>
</dbReference>
<dbReference type="Gene3D" id="1.20.5.110">
    <property type="match status" value="1"/>
</dbReference>
<dbReference type="Gene3D" id="1.20.58.1480">
    <property type="match status" value="1"/>
</dbReference>
<dbReference type="HAMAP" id="MF_03120">
    <property type="entry name" value="lonm_euk"/>
    <property type="match status" value="1"/>
</dbReference>
<dbReference type="AlphaFoldDB" id="A0AAF5DGM5"/>
<dbReference type="InterPro" id="IPR039899">
    <property type="entry name" value="BET1_SNARE"/>
</dbReference>
<dbReference type="SMART" id="SM00028">
    <property type="entry name" value="TPR"/>
    <property type="match status" value="2"/>
</dbReference>
<dbReference type="InterPro" id="IPR027417">
    <property type="entry name" value="P-loop_NTPase"/>
</dbReference>
<dbReference type="InterPro" id="IPR046336">
    <property type="entry name" value="Lon_prtase_N_sf"/>
</dbReference>
<evidence type="ECO:0000256" key="15">
    <source>
        <dbReference type="ARBA" id="ARBA00046280"/>
    </source>
</evidence>
<dbReference type="PANTHER" id="PTHR43718:SF2">
    <property type="entry name" value="LON PROTEASE HOMOLOG, MITOCHONDRIAL"/>
    <property type="match status" value="1"/>
</dbReference>
<evidence type="ECO:0000256" key="11">
    <source>
        <dbReference type="ARBA" id="ARBA00022989"/>
    </source>
</evidence>
<dbReference type="InterPro" id="IPR054594">
    <property type="entry name" value="Lon_lid"/>
</dbReference>
<evidence type="ECO:0000256" key="7">
    <source>
        <dbReference type="ARBA" id="ARBA00022801"/>
    </source>
</evidence>
<dbReference type="NCBIfam" id="TIGR00763">
    <property type="entry name" value="lon"/>
    <property type="match status" value="1"/>
</dbReference>
<keyword evidence="6 17" id="KW-0547">Nucleotide-binding</keyword>
<dbReference type="Pfam" id="PF22667">
    <property type="entry name" value="Lon_lid"/>
    <property type="match status" value="1"/>
</dbReference>
<dbReference type="GO" id="GO:0051131">
    <property type="term" value="P:chaperone-mediated protein complex assembly"/>
    <property type="evidence" value="ECO:0007669"/>
    <property type="project" value="UniProtKB-UniRule"/>
</dbReference>
<comment type="subcellular location">
    <subcellularLocation>
        <location evidence="15">Endomembrane system</location>
        <topology evidence="15">Single-pass type IV membrane protein</topology>
    </subcellularLocation>
    <subcellularLocation>
        <location evidence="2">Endoplasmic reticulum membrane</location>
        <topology evidence="2">Multi-pass membrane protein</topology>
    </subcellularLocation>
    <subcellularLocation>
        <location evidence="1 17">Mitochondrion matrix</location>
    </subcellularLocation>
</comment>
<dbReference type="CDD" id="cd19500">
    <property type="entry name" value="RecA-like_Lon"/>
    <property type="match status" value="1"/>
</dbReference>
<evidence type="ECO:0000256" key="12">
    <source>
        <dbReference type="ARBA" id="ARBA00023125"/>
    </source>
</evidence>
<keyword evidence="9 17" id="KW-0720">Serine protease</keyword>
<dbReference type="GO" id="GO:0005759">
    <property type="term" value="C:mitochondrial matrix"/>
    <property type="evidence" value="ECO:0007669"/>
    <property type="project" value="UniProtKB-SubCell"/>
</dbReference>
<feature type="repeat" description="TPR" evidence="18">
    <location>
        <begin position="1970"/>
        <end position="2003"/>
    </location>
</feature>
<keyword evidence="7 17" id="KW-0378">Hydrolase</keyword>
<evidence type="ECO:0000256" key="22">
    <source>
        <dbReference type="SAM" id="MobiDB-lite"/>
    </source>
</evidence>
<dbReference type="PROSITE" id="PS50192">
    <property type="entry name" value="T_SNARE"/>
    <property type="match status" value="1"/>
</dbReference>
<dbReference type="GO" id="GO:0043565">
    <property type="term" value="F:sequence-specific DNA binding"/>
    <property type="evidence" value="ECO:0007669"/>
    <property type="project" value="UniProtKB-UniRule"/>
</dbReference>
<dbReference type="Proteomes" id="UP000035681">
    <property type="component" value="Unplaced"/>
</dbReference>
<evidence type="ECO:0000256" key="5">
    <source>
        <dbReference type="ARBA" id="ARBA00022692"/>
    </source>
</evidence>
<dbReference type="SMART" id="SM00464">
    <property type="entry name" value="LON"/>
    <property type="match status" value="1"/>
</dbReference>
<dbReference type="SUPFAM" id="SSF54211">
    <property type="entry name" value="Ribosomal protein S5 domain 2-like"/>
    <property type="match status" value="1"/>
</dbReference>
<evidence type="ECO:0000259" key="26">
    <source>
        <dbReference type="PROSITE" id="PS51787"/>
    </source>
</evidence>
<feature type="coiled-coil region" evidence="21">
    <location>
        <begin position="234"/>
        <end position="338"/>
    </location>
</feature>
<keyword evidence="13 17" id="KW-0496">Mitochondrion</keyword>
<dbReference type="Gene3D" id="1.25.40.10">
    <property type="entry name" value="Tetratricopeptide repeat domain"/>
    <property type="match status" value="1"/>
</dbReference>
<dbReference type="InterPro" id="IPR000727">
    <property type="entry name" value="T_SNARE_dom"/>
</dbReference>
<dbReference type="SUPFAM" id="SSF48452">
    <property type="entry name" value="TPR-like"/>
    <property type="match status" value="1"/>
</dbReference>
<dbReference type="SUPFAM" id="SSF52540">
    <property type="entry name" value="P-loop containing nucleoside triphosphate hydrolases"/>
    <property type="match status" value="1"/>
</dbReference>